<accession>A0A6P2L7K3</accession>
<dbReference type="InterPro" id="IPR001387">
    <property type="entry name" value="Cro/C1-type_HTH"/>
</dbReference>
<protein>
    <submittedName>
        <fullName evidence="2">Transcriptional regulator</fullName>
    </submittedName>
</protein>
<dbReference type="PROSITE" id="PS50943">
    <property type="entry name" value="HTH_CROC1"/>
    <property type="match status" value="1"/>
</dbReference>
<sequence>MSAAQSVFGTRLKEARLKAGLSQKQLGIEAGLDPFVASTRINRYELDIHKVEYTFAVRLAEVLRVPVAFFYADDVELARLIFAFGRLPNSQRSKLVSQAEAWAAE</sequence>
<organism evidence="2 3">
    <name type="scientific">Burkholderia lata (strain ATCC 17760 / DSM 23089 / LMG 22485 / NCIMB 9086 / R18194 / 383)</name>
    <dbReference type="NCBI Taxonomy" id="482957"/>
    <lineage>
        <taxon>Bacteria</taxon>
        <taxon>Pseudomonadati</taxon>
        <taxon>Pseudomonadota</taxon>
        <taxon>Betaproteobacteria</taxon>
        <taxon>Burkholderiales</taxon>
        <taxon>Burkholderiaceae</taxon>
        <taxon>Burkholderia</taxon>
        <taxon>Burkholderia cepacia complex</taxon>
    </lineage>
</organism>
<dbReference type="InterPro" id="IPR010982">
    <property type="entry name" value="Lambda_DNA-bd_dom_sf"/>
</dbReference>
<proteinExistence type="predicted"/>
<dbReference type="EMBL" id="CABVPW010000012">
    <property type="protein sequence ID" value="VWB62846.1"/>
    <property type="molecule type" value="Genomic_DNA"/>
</dbReference>
<reference evidence="2 3" key="1">
    <citation type="submission" date="2019-09" db="EMBL/GenBank/DDBJ databases">
        <authorList>
            <person name="Depoorter E."/>
        </authorList>
    </citation>
    <scope>NUCLEOTIDE SEQUENCE [LARGE SCALE GENOMIC DNA]</scope>
    <source>
        <strain evidence="2">LMG 23254</strain>
    </source>
</reference>
<gene>
    <name evidence="2" type="ORF">BLA23254_02913</name>
</gene>
<dbReference type="GO" id="GO:0003677">
    <property type="term" value="F:DNA binding"/>
    <property type="evidence" value="ECO:0007669"/>
    <property type="project" value="InterPro"/>
</dbReference>
<feature type="domain" description="HTH cro/C1-type" evidence="1">
    <location>
        <begin position="12"/>
        <end position="70"/>
    </location>
</feature>
<dbReference type="SMART" id="SM00530">
    <property type="entry name" value="HTH_XRE"/>
    <property type="match status" value="1"/>
</dbReference>
<dbReference type="Pfam" id="PF13560">
    <property type="entry name" value="HTH_31"/>
    <property type="match status" value="1"/>
</dbReference>
<dbReference type="RefSeq" id="WP_175031884.1">
    <property type="nucleotide sequence ID" value="NZ_CABVPW010000012.1"/>
</dbReference>
<dbReference type="AlphaFoldDB" id="A0A6P2L7K3"/>
<dbReference type="Gene3D" id="1.10.260.40">
    <property type="entry name" value="lambda repressor-like DNA-binding domains"/>
    <property type="match status" value="1"/>
</dbReference>
<evidence type="ECO:0000313" key="2">
    <source>
        <dbReference type="EMBL" id="VWB62846.1"/>
    </source>
</evidence>
<evidence type="ECO:0000259" key="1">
    <source>
        <dbReference type="PROSITE" id="PS50943"/>
    </source>
</evidence>
<dbReference type="CDD" id="cd00093">
    <property type="entry name" value="HTH_XRE"/>
    <property type="match status" value="1"/>
</dbReference>
<evidence type="ECO:0000313" key="3">
    <source>
        <dbReference type="Proteomes" id="UP000494218"/>
    </source>
</evidence>
<name>A0A6P2L7K3_BURL3</name>
<dbReference type="Proteomes" id="UP000494218">
    <property type="component" value="Unassembled WGS sequence"/>
</dbReference>
<dbReference type="SUPFAM" id="SSF47413">
    <property type="entry name" value="lambda repressor-like DNA-binding domains"/>
    <property type="match status" value="1"/>
</dbReference>